<dbReference type="GO" id="GO:0005634">
    <property type="term" value="C:nucleus"/>
    <property type="evidence" value="ECO:0007669"/>
    <property type="project" value="UniProtKB-SubCell"/>
</dbReference>
<evidence type="ECO:0000313" key="3">
    <source>
        <dbReference type="Proteomes" id="UP000801492"/>
    </source>
</evidence>
<keyword evidence="3" id="KW-1185">Reference proteome</keyword>
<dbReference type="InterPro" id="IPR009057">
    <property type="entry name" value="Homeodomain-like_sf"/>
</dbReference>
<dbReference type="InterPro" id="IPR036397">
    <property type="entry name" value="RNaseH_sf"/>
</dbReference>
<dbReference type="Proteomes" id="UP000801492">
    <property type="component" value="Unassembled WGS sequence"/>
</dbReference>
<sequence>MDEASGMWARVLNVSHSTIQRVLNRFRETSRNIPKPGCGRKRKITTNDDRFLVLNTLRNRHLTSVETRNQLREVGGTKTTICLRTFDLDFCLHSPNGRERVWRRKGERFSECTFSTQVSHEEGSVMVWAGISMEAYIELRY</sequence>
<protein>
    <recommendedName>
        <fullName evidence="4">Transposase Tc1-like domain-containing protein</fullName>
    </recommendedName>
</protein>
<dbReference type="AlphaFoldDB" id="A0A8K0G2J9"/>
<evidence type="ECO:0000256" key="1">
    <source>
        <dbReference type="ARBA" id="ARBA00004123"/>
    </source>
</evidence>
<evidence type="ECO:0008006" key="4">
    <source>
        <dbReference type="Google" id="ProtNLM"/>
    </source>
</evidence>
<organism evidence="2 3">
    <name type="scientific">Ignelater luminosus</name>
    <name type="common">Cucubano</name>
    <name type="synonym">Pyrophorus luminosus</name>
    <dbReference type="NCBI Taxonomy" id="2038154"/>
    <lineage>
        <taxon>Eukaryota</taxon>
        <taxon>Metazoa</taxon>
        <taxon>Ecdysozoa</taxon>
        <taxon>Arthropoda</taxon>
        <taxon>Hexapoda</taxon>
        <taxon>Insecta</taxon>
        <taxon>Pterygota</taxon>
        <taxon>Neoptera</taxon>
        <taxon>Endopterygota</taxon>
        <taxon>Coleoptera</taxon>
        <taxon>Polyphaga</taxon>
        <taxon>Elateriformia</taxon>
        <taxon>Elateroidea</taxon>
        <taxon>Elateridae</taxon>
        <taxon>Agrypninae</taxon>
        <taxon>Pyrophorini</taxon>
        <taxon>Ignelater</taxon>
    </lineage>
</organism>
<dbReference type="Gene3D" id="3.30.420.10">
    <property type="entry name" value="Ribonuclease H-like superfamily/Ribonuclease H"/>
    <property type="match status" value="1"/>
</dbReference>
<proteinExistence type="predicted"/>
<accession>A0A8K0G2J9</accession>
<dbReference type="GO" id="GO:0003676">
    <property type="term" value="F:nucleic acid binding"/>
    <property type="evidence" value="ECO:0007669"/>
    <property type="project" value="InterPro"/>
</dbReference>
<dbReference type="SUPFAM" id="SSF46689">
    <property type="entry name" value="Homeodomain-like"/>
    <property type="match status" value="1"/>
</dbReference>
<reference evidence="2" key="1">
    <citation type="submission" date="2019-08" db="EMBL/GenBank/DDBJ databases">
        <title>The genome of the North American firefly Photinus pyralis.</title>
        <authorList>
            <consortium name="Photinus pyralis genome working group"/>
            <person name="Fallon T.R."/>
            <person name="Sander Lower S.E."/>
            <person name="Weng J.-K."/>
        </authorList>
    </citation>
    <scope>NUCLEOTIDE SEQUENCE</scope>
    <source>
        <strain evidence="2">TRF0915ILg1</strain>
        <tissue evidence="2">Whole body</tissue>
    </source>
</reference>
<dbReference type="EMBL" id="VTPC01090432">
    <property type="protein sequence ID" value="KAF2883393.1"/>
    <property type="molecule type" value="Genomic_DNA"/>
</dbReference>
<gene>
    <name evidence="2" type="ORF">ILUMI_22781</name>
</gene>
<comment type="caution">
    <text evidence="2">The sequence shown here is derived from an EMBL/GenBank/DDBJ whole genome shotgun (WGS) entry which is preliminary data.</text>
</comment>
<evidence type="ECO:0000313" key="2">
    <source>
        <dbReference type="EMBL" id="KAF2883393.1"/>
    </source>
</evidence>
<comment type="subcellular location">
    <subcellularLocation>
        <location evidence="1">Nucleus</location>
    </subcellularLocation>
</comment>
<dbReference type="OrthoDB" id="9996331at2759"/>
<name>A0A8K0G2J9_IGNLU</name>